<dbReference type="PROSITE" id="PS50931">
    <property type="entry name" value="HTH_LYSR"/>
    <property type="match status" value="1"/>
</dbReference>
<dbReference type="PANTHER" id="PTHR30537:SF72">
    <property type="entry name" value="LYSR FAMILY TRANSCRIPTIONAL REGULATOR"/>
    <property type="match status" value="1"/>
</dbReference>
<keyword evidence="2" id="KW-0805">Transcription regulation</keyword>
<reference evidence="6 7" key="1">
    <citation type="submission" date="2020-10" db="EMBL/GenBank/DDBJ databases">
        <title>Genome analysis of Massilia species.</title>
        <authorList>
            <person name="Jung D.-H."/>
        </authorList>
    </citation>
    <scope>NUCLEOTIDE SEQUENCE [LARGE SCALE GENOMIC DNA]</scope>
    <source>
        <strain evidence="7">sipir</strain>
    </source>
</reference>
<dbReference type="Gene3D" id="3.40.190.290">
    <property type="match status" value="1"/>
</dbReference>
<evidence type="ECO:0000256" key="1">
    <source>
        <dbReference type="ARBA" id="ARBA00009437"/>
    </source>
</evidence>
<organism evidence="6 7">
    <name type="scientific">Massilia violaceinigra</name>
    <dbReference type="NCBI Taxonomy" id="2045208"/>
    <lineage>
        <taxon>Bacteria</taxon>
        <taxon>Pseudomonadati</taxon>
        <taxon>Pseudomonadota</taxon>
        <taxon>Betaproteobacteria</taxon>
        <taxon>Burkholderiales</taxon>
        <taxon>Oxalobacteraceae</taxon>
        <taxon>Telluria group</taxon>
        <taxon>Massilia</taxon>
    </lineage>
</organism>
<protein>
    <submittedName>
        <fullName evidence="6">LysR family transcriptional regulator</fullName>
    </submittedName>
</protein>
<dbReference type="InterPro" id="IPR005119">
    <property type="entry name" value="LysR_subst-bd"/>
</dbReference>
<dbReference type="InterPro" id="IPR036388">
    <property type="entry name" value="WH-like_DNA-bd_sf"/>
</dbReference>
<dbReference type="Pfam" id="PF03466">
    <property type="entry name" value="LysR_substrate"/>
    <property type="match status" value="1"/>
</dbReference>
<dbReference type="Gene3D" id="1.10.10.10">
    <property type="entry name" value="Winged helix-like DNA-binding domain superfamily/Winged helix DNA-binding domain"/>
    <property type="match status" value="1"/>
</dbReference>
<dbReference type="InterPro" id="IPR000847">
    <property type="entry name" value="LysR_HTH_N"/>
</dbReference>
<gene>
    <name evidence="6" type="ORF">INH39_32895</name>
</gene>
<dbReference type="InterPro" id="IPR036390">
    <property type="entry name" value="WH_DNA-bd_sf"/>
</dbReference>
<sequence length="309" mass="33260">MDKVKAMQTFVRIVEANSFSRAAESLHLPRASLTATMKNLEAYLGRQLLQRTTRKLSLTPDGAQYYAHCTGILAAIDASEQPFFGADSARPRGKLRIDLPSALARHLILPHIAAFHAAYPEVELSISITDRLVDLIQDGIDCAVRVGQLQDSSMIGRQIGQMRFVTCAAPSYFARHGVPQSIDDLHAHRSVVHFSARTGRPFDWDFVVGEAVVKVAISGPIAVNDADANLSCALQGLGLTQVATYQVRQHLASGALVQVLAGTPPTPMPVSLLYPQGRMAAPKLAAFAGWLMALFDSDPDLALAPAGRA</sequence>
<dbReference type="SUPFAM" id="SSF46785">
    <property type="entry name" value="Winged helix' DNA-binding domain"/>
    <property type="match status" value="1"/>
</dbReference>
<keyword evidence="4" id="KW-0804">Transcription</keyword>
<evidence type="ECO:0000313" key="6">
    <source>
        <dbReference type="EMBL" id="UOD30089.1"/>
    </source>
</evidence>
<proteinExistence type="inferred from homology"/>
<dbReference type="Pfam" id="PF00126">
    <property type="entry name" value="HTH_1"/>
    <property type="match status" value="1"/>
</dbReference>
<keyword evidence="7" id="KW-1185">Reference proteome</keyword>
<dbReference type="CDD" id="cd08472">
    <property type="entry name" value="PBP2_CrgA_like_3"/>
    <property type="match status" value="1"/>
</dbReference>
<dbReference type="EMBL" id="CP063361">
    <property type="protein sequence ID" value="UOD30089.1"/>
    <property type="molecule type" value="Genomic_DNA"/>
</dbReference>
<evidence type="ECO:0000259" key="5">
    <source>
        <dbReference type="PROSITE" id="PS50931"/>
    </source>
</evidence>
<keyword evidence="3" id="KW-0238">DNA-binding</keyword>
<accession>A0ABY4A8U7</accession>
<comment type="similarity">
    <text evidence="1">Belongs to the LysR transcriptional regulatory family.</text>
</comment>
<dbReference type="Proteomes" id="UP000831532">
    <property type="component" value="Chromosome"/>
</dbReference>
<dbReference type="InterPro" id="IPR058163">
    <property type="entry name" value="LysR-type_TF_proteobact-type"/>
</dbReference>
<evidence type="ECO:0000256" key="4">
    <source>
        <dbReference type="ARBA" id="ARBA00023163"/>
    </source>
</evidence>
<dbReference type="PANTHER" id="PTHR30537">
    <property type="entry name" value="HTH-TYPE TRANSCRIPTIONAL REGULATOR"/>
    <property type="match status" value="1"/>
</dbReference>
<evidence type="ECO:0000256" key="2">
    <source>
        <dbReference type="ARBA" id="ARBA00023015"/>
    </source>
</evidence>
<name>A0ABY4A8U7_9BURK</name>
<evidence type="ECO:0000313" key="7">
    <source>
        <dbReference type="Proteomes" id="UP000831532"/>
    </source>
</evidence>
<dbReference type="SUPFAM" id="SSF53850">
    <property type="entry name" value="Periplasmic binding protein-like II"/>
    <property type="match status" value="1"/>
</dbReference>
<evidence type="ECO:0000256" key="3">
    <source>
        <dbReference type="ARBA" id="ARBA00023125"/>
    </source>
</evidence>
<feature type="domain" description="HTH lysR-type" evidence="5">
    <location>
        <begin position="1"/>
        <end position="59"/>
    </location>
</feature>